<accession>A0A0J8R739</accession>
<evidence type="ECO:0000313" key="3">
    <source>
        <dbReference type="Proteomes" id="UP000054559"/>
    </source>
</evidence>
<organism evidence="2 3">
    <name type="scientific">Coccidioides immitis RMSCC 3703</name>
    <dbReference type="NCBI Taxonomy" id="454286"/>
    <lineage>
        <taxon>Eukaryota</taxon>
        <taxon>Fungi</taxon>
        <taxon>Dikarya</taxon>
        <taxon>Ascomycota</taxon>
        <taxon>Pezizomycotina</taxon>
        <taxon>Eurotiomycetes</taxon>
        <taxon>Eurotiomycetidae</taxon>
        <taxon>Onygenales</taxon>
        <taxon>Onygenaceae</taxon>
        <taxon>Coccidioides</taxon>
    </lineage>
</organism>
<evidence type="ECO:0008006" key="4">
    <source>
        <dbReference type="Google" id="ProtNLM"/>
    </source>
</evidence>
<dbReference type="EMBL" id="DS268123">
    <property type="protein sequence ID" value="KMU79553.1"/>
    <property type="molecule type" value="Genomic_DNA"/>
</dbReference>
<protein>
    <recommendedName>
        <fullName evidence="4">PXA domain-containing protein</fullName>
    </recommendedName>
</protein>
<name>A0A0J8R739_COCIT</name>
<feature type="region of interest" description="Disordered" evidence="1">
    <location>
        <begin position="52"/>
        <end position="75"/>
    </location>
</feature>
<proteinExistence type="predicted"/>
<dbReference type="AlphaFoldDB" id="A0A0J8R739"/>
<gene>
    <name evidence="2" type="ORF">CISG_01971</name>
</gene>
<evidence type="ECO:0000256" key="1">
    <source>
        <dbReference type="SAM" id="MobiDB-lite"/>
    </source>
</evidence>
<evidence type="ECO:0000313" key="2">
    <source>
        <dbReference type="EMBL" id="KMU79553.1"/>
    </source>
</evidence>
<sequence>MSENDPASPVIPPPAEAAAFPRLISISPSLIPSTPLSGAEVSETKTWGPVPISIRPISNPGRNSTSTPDMGRVVNTKPEKLDLSTFALGYVKEQVEDEEELLLLLRAIERDVLDLFSDSYCNKHLVYSIVEVVLVKLVPELMEHGVGELMAERGL</sequence>
<dbReference type="STRING" id="454286.A0A0J8R739"/>
<reference evidence="3" key="1">
    <citation type="journal article" date="2010" name="Genome Res.">
        <title>Population genomic sequencing of Coccidioides fungi reveals recent hybridization and transposon control.</title>
        <authorList>
            <person name="Neafsey D.E."/>
            <person name="Barker B.M."/>
            <person name="Sharpton T.J."/>
            <person name="Stajich J.E."/>
            <person name="Park D.J."/>
            <person name="Whiston E."/>
            <person name="Hung C.-Y."/>
            <person name="McMahan C."/>
            <person name="White J."/>
            <person name="Sykes S."/>
            <person name="Heiman D."/>
            <person name="Young S."/>
            <person name="Zeng Q."/>
            <person name="Abouelleil A."/>
            <person name="Aftuck L."/>
            <person name="Bessette D."/>
            <person name="Brown A."/>
            <person name="FitzGerald M."/>
            <person name="Lui A."/>
            <person name="Macdonald J.P."/>
            <person name="Priest M."/>
            <person name="Orbach M.J."/>
            <person name="Galgiani J.N."/>
            <person name="Kirkland T.N."/>
            <person name="Cole G.T."/>
            <person name="Birren B.W."/>
            <person name="Henn M.R."/>
            <person name="Taylor J.W."/>
            <person name="Rounsley S.D."/>
        </authorList>
    </citation>
    <scope>NUCLEOTIDE SEQUENCE [LARGE SCALE GENOMIC DNA]</scope>
    <source>
        <strain evidence="3">RMSCC 3703</strain>
    </source>
</reference>
<dbReference type="Proteomes" id="UP000054559">
    <property type="component" value="Unassembled WGS sequence"/>
</dbReference>